<keyword evidence="7 9" id="KW-0573">Peptidoglycan synthesis</keyword>
<dbReference type="GO" id="GO:0016757">
    <property type="term" value="F:glycosyltransferase activity"/>
    <property type="evidence" value="ECO:0007669"/>
    <property type="project" value="UniProtKB-KW"/>
</dbReference>
<feature type="signal peptide" evidence="10">
    <location>
        <begin position="1"/>
        <end position="28"/>
    </location>
</feature>
<dbReference type="Gene3D" id="2.40.440.10">
    <property type="entry name" value="L,D-transpeptidase catalytic domain-like"/>
    <property type="match status" value="1"/>
</dbReference>
<keyword evidence="10" id="KW-0732">Signal</keyword>
<evidence type="ECO:0000256" key="8">
    <source>
        <dbReference type="ARBA" id="ARBA00023316"/>
    </source>
</evidence>
<accession>A0A285CT71</accession>
<keyword evidence="3" id="KW-0328">Glycosyltransferase</keyword>
<dbReference type="CDD" id="cd16913">
    <property type="entry name" value="YkuD_like"/>
    <property type="match status" value="1"/>
</dbReference>
<dbReference type="SUPFAM" id="SSF141523">
    <property type="entry name" value="L,D-transpeptidase catalytic domain-like"/>
    <property type="match status" value="1"/>
</dbReference>
<dbReference type="PROSITE" id="PS52029">
    <property type="entry name" value="LD_TPASE"/>
    <property type="match status" value="1"/>
</dbReference>
<dbReference type="InterPro" id="IPR002477">
    <property type="entry name" value="Peptidoglycan-bd-like"/>
</dbReference>
<evidence type="ECO:0000256" key="1">
    <source>
        <dbReference type="ARBA" id="ARBA00004752"/>
    </source>
</evidence>
<dbReference type="InterPro" id="IPR050979">
    <property type="entry name" value="LD-transpeptidase"/>
</dbReference>
<keyword evidence="13" id="KW-1185">Reference proteome</keyword>
<dbReference type="AlphaFoldDB" id="A0A285CT71"/>
<dbReference type="EMBL" id="OAOP01000004">
    <property type="protein sequence ID" value="SNX70767.1"/>
    <property type="molecule type" value="Genomic_DNA"/>
</dbReference>
<protein>
    <submittedName>
        <fullName evidence="12">Putative peptidoglycan binding protein</fullName>
    </submittedName>
</protein>
<dbReference type="RefSeq" id="WP_097158718.1">
    <property type="nucleotide sequence ID" value="NZ_JBEPMQ010000006.1"/>
</dbReference>
<proteinExistence type="inferred from homology"/>
<keyword evidence="5" id="KW-0378">Hydrolase</keyword>
<dbReference type="GO" id="GO:0005576">
    <property type="term" value="C:extracellular region"/>
    <property type="evidence" value="ECO:0007669"/>
    <property type="project" value="TreeGrafter"/>
</dbReference>
<dbReference type="Pfam" id="PF03734">
    <property type="entry name" value="YkuD"/>
    <property type="match status" value="1"/>
</dbReference>
<dbReference type="InterPro" id="IPR005490">
    <property type="entry name" value="LD_TPept_cat_dom"/>
</dbReference>
<reference evidence="12 13" key="1">
    <citation type="submission" date="2017-08" db="EMBL/GenBank/DDBJ databases">
        <authorList>
            <person name="de Groot N.N."/>
        </authorList>
    </citation>
    <scope>NUCLEOTIDE SEQUENCE [LARGE SCALE GENOMIC DNA]</scope>
    <source>
        <strain evidence="12 13">JC228</strain>
    </source>
</reference>
<dbReference type="GO" id="GO:0071972">
    <property type="term" value="F:peptidoglycan L,D-transpeptidase activity"/>
    <property type="evidence" value="ECO:0007669"/>
    <property type="project" value="TreeGrafter"/>
</dbReference>
<keyword evidence="4" id="KW-0808">Transferase</keyword>
<evidence type="ECO:0000256" key="7">
    <source>
        <dbReference type="ARBA" id="ARBA00022984"/>
    </source>
</evidence>
<dbReference type="PANTHER" id="PTHR30582">
    <property type="entry name" value="L,D-TRANSPEPTIDASE"/>
    <property type="match status" value="1"/>
</dbReference>
<comment type="pathway">
    <text evidence="1 9">Cell wall biogenesis; peptidoglycan biosynthesis.</text>
</comment>
<keyword evidence="8 9" id="KW-0961">Cell wall biogenesis/degradation</keyword>
<feature type="active site" description="Nucleophile" evidence="9">
    <location>
        <position position="119"/>
    </location>
</feature>
<dbReference type="Gene3D" id="1.10.101.10">
    <property type="entry name" value="PGBD-like superfamily/PGBD"/>
    <property type="match status" value="1"/>
</dbReference>
<keyword evidence="6 9" id="KW-0133">Cell shape</keyword>
<feature type="domain" description="L,D-TPase catalytic" evidence="11">
    <location>
        <begin position="34"/>
        <end position="143"/>
    </location>
</feature>
<evidence type="ECO:0000256" key="9">
    <source>
        <dbReference type="PROSITE-ProRule" id="PRU01373"/>
    </source>
</evidence>
<evidence type="ECO:0000259" key="11">
    <source>
        <dbReference type="PROSITE" id="PS52029"/>
    </source>
</evidence>
<evidence type="ECO:0000256" key="5">
    <source>
        <dbReference type="ARBA" id="ARBA00022801"/>
    </source>
</evidence>
<evidence type="ECO:0000256" key="3">
    <source>
        <dbReference type="ARBA" id="ARBA00022676"/>
    </source>
</evidence>
<gene>
    <name evidence="12" type="ORF">SAMN05877753_104336</name>
</gene>
<evidence type="ECO:0000256" key="4">
    <source>
        <dbReference type="ARBA" id="ARBA00022679"/>
    </source>
</evidence>
<dbReference type="Pfam" id="PF01471">
    <property type="entry name" value="PG_binding_1"/>
    <property type="match status" value="1"/>
</dbReference>
<comment type="similarity">
    <text evidence="2">Belongs to the YkuD family.</text>
</comment>
<dbReference type="UniPathway" id="UPA00219"/>
<dbReference type="SUPFAM" id="SSF47090">
    <property type="entry name" value="PGBD-like"/>
    <property type="match status" value="1"/>
</dbReference>
<dbReference type="OrthoDB" id="9787225at2"/>
<evidence type="ECO:0000256" key="2">
    <source>
        <dbReference type="ARBA" id="ARBA00005992"/>
    </source>
</evidence>
<dbReference type="InterPro" id="IPR036366">
    <property type="entry name" value="PGBDSf"/>
</dbReference>
<evidence type="ECO:0000313" key="12">
    <source>
        <dbReference type="EMBL" id="SNX70767.1"/>
    </source>
</evidence>
<dbReference type="GO" id="GO:0018104">
    <property type="term" value="P:peptidoglycan-protein cross-linking"/>
    <property type="evidence" value="ECO:0007669"/>
    <property type="project" value="TreeGrafter"/>
</dbReference>
<organism evidence="12 13">
    <name type="scientific">Bacillus oleivorans</name>
    <dbReference type="NCBI Taxonomy" id="1448271"/>
    <lineage>
        <taxon>Bacteria</taxon>
        <taxon>Bacillati</taxon>
        <taxon>Bacillota</taxon>
        <taxon>Bacilli</taxon>
        <taxon>Bacillales</taxon>
        <taxon>Bacillaceae</taxon>
        <taxon>Bacillus</taxon>
    </lineage>
</organism>
<evidence type="ECO:0000256" key="10">
    <source>
        <dbReference type="SAM" id="SignalP"/>
    </source>
</evidence>
<dbReference type="PANTHER" id="PTHR30582:SF24">
    <property type="entry name" value="L,D-TRANSPEPTIDASE ERFK_SRFK-RELATED"/>
    <property type="match status" value="1"/>
</dbReference>
<evidence type="ECO:0000256" key="6">
    <source>
        <dbReference type="ARBA" id="ARBA00022960"/>
    </source>
</evidence>
<evidence type="ECO:0000313" key="13">
    <source>
        <dbReference type="Proteomes" id="UP000219546"/>
    </source>
</evidence>
<name>A0A285CT71_9BACI</name>
<dbReference type="InterPro" id="IPR038063">
    <property type="entry name" value="Transpep_catalytic_dom"/>
</dbReference>
<dbReference type="GO" id="GO:0008360">
    <property type="term" value="P:regulation of cell shape"/>
    <property type="evidence" value="ECO:0007669"/>
    <property type="project" value="UniProtKB-UniRule"/>
</dbReference>
<dbReference type="GO" id="GO:0071555">
    <property type="term" value="P:cell wall organization"/>
    <property type="evidence" value="ECO:0007669"/>
    <property type="project" value="UniProtKB-UniRule"/>
</dbReference>
<dbReference type="InterPro" id="IPR036365">
    <property type="entry name" value="PGBD-like_sf"/>
</dbReference>
<dbReference type="Proteomes" id="UP000219546">
    <property type="component" value="Unassembled WGS sequence"/>
</dbReference>
<feature type="chain" id="PRO_5012312299" evidence="10">
    <location>
        <begin position="29"/>
        <end position="222"/>
    </location>
</feature>
<sequence>MYLGKIRTLVAVVIFIFIAFSASTWANAESQALVQIKVDLWSNELFVIQNDLVIRRYPISSGTEDNPTPIGIFKVTGKSSSWGGGFGTRWLGLNVPWGQYGIHGTNKPQLIGKNVSSGCIRMRNEDVEDLFNLIPEGTIVHIYGPVTGRGKGEFKNLSLGSKGNLVLLVQERLKGLGLYYGRINGIYDEETEKAVKRFQKMNQLPITGGVMIREYILLGLLE</sequence>
<feature type="active site" description="Proton donor/acceptor" evidence="9">
    <location>
        <position position="103"/>
    </location>
</feature>